<proteinExistence type="predicted"/>
<evidence type="ECO:0000256" key="1">
    <source>
        <dbReference type="SAM" id="MobiDB-lite"/>
    </source>
</evidence>
<dbReference type="InterPro" id="IPR001054">
    <property type="entry name" value="A/G_cyclase"/>
</dbReference>
<dbReference type="Proteomes" id="UP000662200">
    <property type="component" value="Unassembled WGS sequence"/>
</dbReference>
<feature type="compositionally biased region" description="Low complexity" evidence="1">
    <location>
        <begin position="214"/>
        <end position="236"/>
    </location>
</feature>
<reference evidence="3" key="1">
    <citation type="journal article" date="2014" name="Int. J. Syst. Evol. Microbiol.">
        <title>Complete genome sequence of Corynebacterium casei LMG S-19264T (=DSM 44701T), isolated from a smear-ripened cheese.</title>
        <authorList>
            <consortium name="US DOE Joint Genome Institute (JGI-PGF)"/>
            <person name="Walter F."/>
            <person name="Albersmeier A."/>
            <person name="Kalinowski J."/>
            <person name="Ruckert C."/>
        </authorList>
    </citation>
    <scope>NUCLEOTIDE SEQUENCE</scope>
    <source>
        <strain evidence="3">JCM 3091</strain>
    </source>
</reference>
<dbReference type="AlphaFoldDB" id="A0A8J3BP86"/>
<protein>
    <recommendedName>
        <fullName evidence="2">Guanylate cyclase domain-containing protein</fullName>
    </recommendedName>
</protein>
<sequence>MITPFTEPRPLPDYRAVLAVDAKGFTRRPGSTHADLAAVIPGLVESAMEAAGLADAWAAREFFSHTGDGLATGLPTRIVPHLLHPFPLHLQEQLERFRYQQAAAEPLRMRVALHIGPLSAAVGPYGSSGNGDARNDTHRLLDSGPVREALERHSAHVTLVALIVSDRVFQDVVVPGYTGRHPHHFTPVTAAVAGKDFNQAAWLYLPSPSGTVSAPPQAAPEAGHAGPGPGATAPAKFAVGVNHGQVNESAHGTFHFGSAGGAA</sequence>
<evidence type="ECO:0000259" key="2">
    <source>
        <dbReference type="PROSITE" id="PS50125"/>
    </source>
</evidence>
<evidence type="ECO:0000313" key="4">
    <source>
        <dbReference type="Proteomes" id="UP000662200"/>
    </source>
</evidence>
<dbReference type="RefSeq" id="WP_189114145.1">
    <property type="nucleotide sequence ID" value="NZ_BMQC01000006.1"/>
</dbReference>
<dbReference type="PROSITE" id="PS50125">
    <property type="entry name" value="GUANYLATE_CYCLASE_2"/>
    <property type="match status" value="1"/>
</dbReference>
<dbReference type="GO" id="GO:0009190">
    <property type="term" value="P:cyclic nucleotide biosynthetic process"/>
    <property type="evidence" value="ECO:0007669"/>
    <property type="project" value="InterPro"/>
</dbReference>
<dbReference type="EMBL" id="BMQC01000006">
    <property type="protein sequence ID" value="GGK28793.1"/>
    <property type="molecule type" value="Genomic_DNA"/>
</dbReference>
<name>A0A8J3BP86_9ACTN</name>
<comment type="caution">
    <text evidence="3">The sequence shown here is derived from an EMBL/GenBank/DDBJ whole genome shotgun (WGS) entry which is preliminary data.</text>
</comment>
<keyword evidence="4" id="KW-1185">Reference proteome</keyword>
<reference evidence="3" key="2">
    <citation type="submission" date="2020-09" db="EMBL/GenBank/DDBJ databases">
        <authorList>
            <person name="Sun Q."/>
            <person name="Ohkuma M."/>
        </authorList>
    </citation>
    <scope>NUCLEOTIDE SEQUENCE</scope>
    <source>
        <strain evidence="3">JCM 3091</strain>
    </source>
</reference>
<evidence type="ECO:0000313" key="3">
    <source>
        <dbReference type="EMBL" id="GGK28793.1"/>
    </source>
</evidence>
<feature type="domain" description="Guanylate cyclase" evidence="2">
    <location>
        <begin position="86"/>
        <end position="136"/>
    </location>
</feature>
<accession>A0A8J3BP86</accession>
<organism evidence="3 4">
    <name type="scientific">Pilimelia terevasa</name>
    <dbReference type="NCBI Taxonomy" id="53372"/>
    <lineage>
        <taxon>Bacteria</taxon>
        <taxon>Bacillati</taxon>
        <taxon>Actinomycetota</taxon>
        <taxon>Actinomycetes</taxon>
        <taxon>Micromonosporales</taxon>
        <taxon>Micromonosporaceae</taxon>
        <taxon>Pilimelia</taxon>
    </lineage>
</organism>
<dbReference type="GO" id="GO:0035556">
    <property type="term" value="P:intracellular signal transduction"/>
    <property type="evidence" value="ECO:0007669"/>
    <property type="project" value="InterPro"/>
</dbReference>
<feature type="region of interest" description="Disordered" evidence="1">
    <location>
        <begin position="210"/>
        <end position="236"/>
    </location>
</feature>
<gene>
    <name evidence="3" type="ORF">GCM10010124_21890</name>
</gene>